<dbReference type="Gene3D" id="3.40.50.2000">
    <property type="entry name" value="Glycogen Phosphorylase B"/>
    <property type="match status" value="2"/>
</dbReference>
<dbReference type="PANTHER" id="PTHR45947">
    <property type="entry name" value="SULFOQUINOVOSYL TRANSFERASE SQD2"/>
    <property type="match status" value="1"/>
</dbReference>
<evidence type="ECO:0000313" key="3">
    <source>
        <dbReference type="Proteomes" id="UP000176634"/>
    </source>
</evidence>
<dbReference type="AlphaFoldDB" id="A0A1F6P8W2"/>
<dbReference type="PANTHER" id="PTHR45947:SF13">
    <property type="entry name" value="TRANSFERASE"/>
    <property type="match status" value="1"/>
</dbReference>
<dbReference type="Pfam" id="PF13439">
    <property type="entry name" value="Glyco_transf_4"/>
    <property type="match status" value="1"/>
</dbReference>
<protein>
    <recommendedName>
        <fullName evidence="1">Glycosyltransferase subfamily 4-like N-terminal domain-containing protein</fullName>
    </recommendedName>
</protein>
<dbReference type="STRING" id="1798705.A2563_05395"/>
<dbReference type="InterPro" id="IPR050194">
    <property type="entry name" value="Glycosyltransferase_grp1"/>
</dbReference>
<gene>
    <name evidence="2" type="ORF">A2563_05395</name>
</gene>
<dbReference type="InterPro" id="IPR028098">
    <property type="entry name" value="Glyco_trans_4-like_N"/>
</dbReference>
<accession>A0A1F6P8W2</accession>
<dbReference type="SUPFAM" id="SSF53756">
    <property type="entry name" value="UDP-Glycosyltransferase/glycogen phosphorylase"/>
    <property type="match status" value="1"/>
</dbReference>
<name>A0A1F6P8W2_9BACT</name>
<sequence>MRILEINKFFYRRGGAEVLFFETIEGLRKRGHEISEFSTISPKNFPSDYAAYFASEMPELLAKQDLASAWKIFKRLFYSKEIEQKLSALVMATEPEVAHLFNVYHHLSVSTFTKLYELKVPMVMTVNDVFPMCPNHSMLKGETLAEDLFKNKLYNCIRYRCIDNKLLPSIAGTLEAYYYRFKKVWDRIDLYVCQSQFIADKLVEYGFPANKMRMARNPFSPQTTTYPLGDKVVYLGRIHYEKGIKIFMEAAKSLRDYKIVVAGSGPEDAWVQEFARKNILSNIERVGWVGGESWKKVMLEAKVIVVPSVFYENCSIAILEAFSYGRIVVAVNRGGTPELIIDGVSGFLSKPEDPTDLAATIRRAMQTSEEQAASITANAMEFLKKNQNPDNYFDSLEAIYKEAASLKR</sequence>
<proteinExistence type="predicted"/>
<comment type="caution">
    <text evidence="2">The sequence shown here is derived from an EMBL/GenBank/DDBJ whole genome shotgun (WGS) entry which is preliminary data.</text>
</comment>
<reference evidence="2 3" key="1">
    <citation type="journal article" date="2016" name="Nat. Commun.">
        <title>Thousands of microbial genomes shed light on interconnected biogeochemical processes in an aquifer system.</title>
        <authorList>
            <person name="Anantharaman K."/>
            <person name="Brown C.T."/>
            <person name="Hug L.A."/>
            <person name="Sharon I."/>
            <person name="Castelle C.J."/>
            <person name="Probst A.J."/>
            <person name="Thomas B.C."/>
            <person name="Singh A."/>
            <person name="Wilkins M.J."/>
            <person name="Karaoz U."/>
            <person name="Brodie E.L."/>
            <person name="Williams K.H."/>
            <person name="Hubbard S.S."/>
            <person name="Banfield J.F."/>
        </authorList>
    </citation>
    <scope>NUCLEOTIDE SEQUENCE [LARGE SCALE GENOMIC DNA]</scope>
</reference>
<dbReference type="EMBL" id="MFRA01000006">
    <property type="protein sequence ID" value="OGH92384.1"/>
    <property type="molecule type" value="Genomic_DNA"/>
</dbReference>
<dbReference type="Pfam" id="PF13692">
    <property type="entry name" value="Glyco_trans_1_4"/>
    <property type="match status" value="1"/>
</dbReference>
<feature type="domain" description="Glycosyltransferase subfamily 4-like N-terminal" evidence="1">
    <location>
        <begin position="14"/>
        <end position="219"/>
    </location>
</feature>
<organism evidence="2 3">
    <name type="scientific">Candidatus Magasanikbacteria bacterium RIFOXYD1_FULL_40_23</name>
    <dbReference type="NCBI Taxonomy" id="1798705"/>
    <lineage>
        <taxon>Bacteria</taxon>
        <taxon>Candidatus Magasanikiibacteriota</taxon>
    </lineage>
</organism>
<evidence type="ECO:0000259" key="1">
    <source>
        <dbReference type="Pfam" id="PF13439"/>
    </source>
</evidence>
<dbReference type="Proteomes" id="UP000176634">
    <property type="component" value="Unassembled WGS sequence"/>
</dbReference>
<evidence type="ECO:0000313" key="2">
    <source>
        <dbReference type="EMBL" id="OGH92384.1"/>
    </source>
</evidence>
<dbReference type="GO" id="GO:0016757">
    <property type="term" value="F:glycosyltransferase activity"/>
    <property type="evidence" value="ECO:0007669"/>
    <property type="project" value="TreeGrafter"/>
</dbReference>